<dbReference type="PANTHER" id="PTHR19297">
    <property type="entry name" value="GLYCOSYLTRANSFERASE 14 FAMILY MEMBER"/>
    <property type="match status" value="1"/>
</dbReference>
<evidence type="ECO:0000256" key="3">
    <source>
        <dbReference type="ARBA" id="ARBA00022676"/>
    </source>
</evidence>
<dbReference type="Proteomes" id="UP000005237">
    <property type="component" value="Unassembled WGS sequence"/>
</dbReference>
<evidence type="ECO:0000256" key="8">
    <source>
        <dbReference type="ARBA" id="ARBA00023136"/>
    </source>
</evidence>
<keyword evidence="12" id="KW-1185">Reference proteome</keyword>
<dbReference type="AlphaFoldDB" id="A0A8R1DH52"/>
<keyword evidence="4" id="KW-0808">Transferase</keyword>
<dbReference type="GO" id="GO:0016020">
    <property type="term" value="C:membrane"/>
    <property type="evidence" value="ECO:0007669"/>
    <property type="project" value="UniProtKB-SubCell"/>
</dbReference>
<keyword evidence="7" id="KW-1133">Transmembrane helix</keyword>
<evidence type="ECO:0000256" key="2">
    <source>
        <dbReference type="ARBA" id="ARBA00004922"/>
    </source>
</evidence>
<organism evidence="11 12">
    <name type="scientific">Caenorhabditis japonica</name>
    <dbReference type="NCBI Taxonomy" id="281687"/>
    <lineage>
        <taxon>Eukaryota</taxon>
        <taxon>Metazoa</taxon>
        <taxon>Ecdysozoa</taxon>
        <taxon>Nematoda</taxon>
        <taxon>Chromadorea</taxon>
        <taxon>Rhabditida</taxon>
        <taxon>Rhabditina</taxon>
        <taxon>Rhabditomorpha</taxon>
        <taxon>Rhabditoidea</taxon>
        <taxon>Rhabditidae</taxon>
        <taxon>Peloderinae</taxon>
        <taxon>Caenorhabditis</taxon>
    </lineage>
</organism>
<evidence type="ECO:0000256" key="10">
    <source>
        <dbReference type="ARBA" id="ARBA00038150"/>
    </source>
</evidence>
<evidence type="ECO:0000313" key="11">
    <source>
        <dbReference type="EnsemblMetazoa" id="CJA02349b.1"/>
    </source>
</evidence>
<dbReference type="Pfam" id="PF02485">
    <property type="entry name" value="Branch"/>
    <property type="match status" value="1"/>
</dbReference>
<reference evidence="11" key="2">
    <citation type="submission" date="2022-06" db="UniProtKB">
        <authorList>
            <consortium name="EnsemblMetazoa"/>
        </authorList>
    </citation>
    <scope>IDENTIFICATION</scope>
    <source>
        <strain evidence="11">DF5081</strain>
    </source>
</reference>
<keyword evidence="6" id="KW-0735">Signal-anchor</keyword>
<dbReference type="InterPro" id="IPR003406">
    <property type="entry name" value="Glyco_trans_14"/>
</dbReference>
<accession>A0A8R1DH52</accession>
<dbReference type="EnsemblMetazoa" id="CJA02349b.1">
    <property type="protein sequence ID" value="CJA02349b.1"/>
    <property type="gene ID" value="WBGene00121553"/>
</dbReference>
<evidence type="ECO:0008006" key="13">
    <source>
        <dbReference type="Google" id="ProtNLM"/>
    </source>
</evidence>
<evidence type="ECO:0000256" key="1">
    <source>
        <dbReference type="ARBA" id="ARBA00004606"/>
    </source>
</evidence>
<comment type="pathway">
    <text evidence="2">Protein modification; protein glycosylation.</text>
</comment>
<dbReference type="PANTHER" id="PTHR19297:SF186">
    <property type="entry name" value="CORE-2_I-BRANCHING ENZYME"/>
    <property type="match status" value="1"/>
</dbReference>
<keyword evidence="3" id="KW-0328">Glycosyltransferase</keyword>
<evidence type="ECO:0000256" key="9">
    <source>
        <dbReference type="ARBA" id="ARBA00023180"/>
    </source>
</evidence>
<comment type="subcellular location">
    <subcellularLocation>
        <location evidence="1">Membrane</location>
        <topology evidence="1">Single-pass type II membrane protein</topology>
    </subcellularLocation>
</comment>
<evidence type="ECO:0000256" key="7">
    <source>
        <dbReference type="ARBA" id="ARBA00022989"/>
    </source>
</evidence>
<sequence length="289" mass="33462">MQIGEQSEWGSFGILENVYTCFNWLTAAKHPWKYYQYLSGTDLPIRTNLEMVRIFKALNGSINTDVSDYEVNRYKNMEGVLPPIPIYKSSMSVVVPREAADFVIVNPRVKKLLSYLRKTWIPDESFWTTVSGSPALLPVPGAIRVRDILWLRKHFKLRPPDVNTVDSIGTSYIGRYQVWGWQKDCYGKIKDFSCVFGVEDIEEIMTRPELIAHKLYLEFEPAAFMCMFKEIRQRAASPDAVKFSAKSYSEMPTVELLKGKTITQLTHPHWLIRDSFYNPEQEEIDRAVL</sequence>
<reference evidence="12" key="1">
    <citation type="submission" date="2010-08" db="EMBL/GenBank/DDBJ databases">
        <authorList>
            <consortium name="Caenorhabditis japonica Sequencing Consortium"/>
            <person name="Wilson R.K."/>
        </authorList>
    </citation>
    <scope>NUCLEOTIDE SEQUENCE [LARGE SCALE GENOMIC DNA]</scope>
    <source>
        <strain evidence="12">DF5081</strain>
    </source>
</reference>
<keyword evidence="8" id="KW-0472">Membrane</keyword>
<evidence type="ECO:0000256" key="6">
    <source>
        <dbReference type="ARBA" id="ARBA00022968"/>
    </source>
</evidence>
<evidence type="ECO:0000313" key="12">
    <source>
        <dbReference type="Proteomes" id="UP000005237"/>
    </source>
</evidence>
<keyword evidence="5" id="KW-0812">Transmembrane</keyword>
<proteinExistence type="inferred from homology"/>
<evidence type="ECO:0000256" key="4">
    <source>
        <dbReference type="ARBA" id="ARBA00022679"/>
    </source>
</evidence>
<protein>
    <recommendedName>
        <fullName evidence="13">Core-2/I-Branching enzyme</fullName>
    </recommendedName>
</protein>
<evidence type="ECO:0000256" key="5">
    <source>
        <dbReference type="ARBA" id="ARBA00022692"/>
    </source>
</evidence>
<name>A0A8R1DH52_CAEJA</name>
<keyword evidence="9" id="KW-0325">Glycoprotein</keyword>
<comment type="similarity">
    <text evidence="10">Belongs to the glycosyltransferase 14 family.</text>
</comment>
<dbReference type="GO" id="GO:0008375">
    <property type="term" value="F:acetylglucosaminyltransferase activity"/>
    <property type="evidence" value="ECO:0007669"/>
    <property type="project" value="TreeGrafter"/>
</dbReference>